<reference evidence="9 10" key="1">
    <citation type="submission" date="2019-07" db="EMBL/GenBank/DDBJ databases">
        <authorList>
            <person name="Kim J.K."/>
            <person name="Cheong H.-M."/>
            <person name="Choi Y."/>
            <person name="Hwang K.J."/>
            <person name="Lee S."/>
            <person name="Choi C."/>
        </authorList>
    </citation>
    <scope>NUCLEOTIDE SEQUENCE [LARGE SCALE GENOMIC DNA]</scope>
    <source>
        <strain evidence="9 10">KS 22</strain>
    </source>
</reference>
<dbReference type="SUPFAM" id="SSF109998">
    <property type="entry name" value="Triger factor/SurA peptide-binding domain-like"/>
    <property type="match status" value="1"/>
</dbReference>
<evidence type="ECO:0000313" key="10">
    <source>
        <dbReference type="Proteomes" id="UP000515679"/>
    </source>
</evidence>
<dbReference type="Pfam" id="PF13145">
    <property type="entry name" value="Rotamase_2"/>
    <property type="match status" value="1"/>
</dbReference>
<keyword evidence="10" id="KW-1185">Reference proteome</keyword>
<dbReference type="Gene3D" id="3.10.50.40">
    <property type="match status" value="1"/>
</dbReference>
<dbReference type="RefSeq" id="WP_182303663.1">
    <property type="nucleotide sequence ID" value="NZ_CP041969.1"/>
</dbReference>
<dbReference type="PANTHER" id="PTHR47245">
    <property type="entry name" value="PEPTIDYLPROLYL ISOMERASE"/>
    <property type="match status" value="1"/>
</dbReference>
<dbReference type="InterPro" id="IPR046357">
    <property type="entry name" value="PPIase_dom_sf"/>
</dbReference>
<evidence type="ECO:0000256" key="5">
    <source>
        <dbReference type="ARBA" id="ARBA00023235"/>
    </source>
</evidence>
<dbReference type="PROSITE" id="PS51257">
    <property type="entry name" value="PROKAR_LIPOPROTEIN"/>
    <property type="match status" value="1"/>
</dbReference>
<evidence type="ECO:0000256" key="7">
    <source>
        <dbReference type="SAM" id="SignalP"/>
    </source>
</evidence>
<dbReference type="InterPro" id="IPR023058">
    <property type="entry name" value="PPIase_PpiC_CS"/>
</dbReference>
<dbReference type="KEGG" id="cchl:FPL14_14495"/>
<evidence type="ECO:0000256" key="4">
    <source>
        <dbReference type="ARBA" id="ARBA00023110"/>
    </source>
</evidence>
<dbReference type="GO" id="GO:0003755">
    <property type="term" value="F:peptidyl-prolyl cis-trans isomerase activity"/>
    <property type="evidence" value="ECO:0007669"/>
    <property type="project" value="UniProtKB-KW"/>
</dbReference>
<keyword evidence="4 6" id="KW-0697">Rotamase</keyword>
<dbReference type="PROSITE" id="PS01096">
    <property type="entry name" value="PPIC_PPIASE_1"/>
    <property type="match status" value="1"/>
</dbReference>
<dbReference type="Gene3D" id="1.10.4030.10">
    <property type="entry name" value="Porin chaperone SurA, peptide-binding domain"/>
    <property type="match status" value="1"/>
</dbReference>
<organism evidence="9 10">
    <name type="scientific">Cohnella cholangitidis</name>
    <dbReference type="NCBI Taxonomy" id="2598458"/>
    <lineage>
        <taxon>Bacteria</taxon>
        <taxon>Bacillati</taxon>
        <taxon>Bacillota</taxon>
        <taxon>Bacilli</taxon>
        <taxon>Bacillales</taxon>
        <taxon>Paenibacillaceae</taxon>
        <taxon>Cohnella</taxon>
    </lineage>
</organism>
<gene>
    <name evidence="9" type="ORF">FPL14_14495</name>
</gene>
<evidence type="ECO:0000256" key="3">
    <source>
        <dbReference type="ARBA" id="ARBA00022729"/>
    </source>
</evidence>
<evidence type="ECO:0000256" key="1">
    <source>
        <dbReference type="ARBA" id="ARBA00000971"/>
    </source>
</evidence>
<dbReference type="InterPro" id="IPR027304">
    <property type="entry name" value="Trigger_fact/SurA_dom_sf"/>
</dbReference>
<accession>A0A7G5BZ87</accession>
<dbReference type="AlphaFoldDB" id="A0A7G5BZ87"/>
<dbReference type="EMBL" id="CP041969">
    <property type="protein sequence ID" value="QMV42271.1"/>
    <property type="molecule type" value="Genomic_DNA"/>
</dbReference>
<comment type="catalytic activity">
    <reaction evidence="1">
        <text>[protein]-peptidylproline (omega=180) = [protein]-peptidylproline (omega=0)</text>
        <dbReference type="Rhea" id="RHEA:16237"/>
        <dbReference type="Rhea" id="RHEA-COMP:10747"/>
        <dbReference type="Rhea" id="RHEA-COMP:10748"/>
        <dbReference type="ChEBI" id="CHEBI:83833"/>
        <dbReference type="ChEBI" id="CHEBI:83834"/>
        <dbReference type="EC" id="5.2.1.8"/>
    </reaction>
</comment>
<feature type="domain" description="PpiC" evidence="8">
    <location>
        <begin position="172"/>
        <end position="264"/>
    </location>
</feature>
<dbReference type="PROSITE" id="PS50198">
    <property type="entry name" value="PPIC_PPIASE_2"/>
    <property type="match status" value="1"/>
</dbReference>
<name>A0A7G5BZ87_9BACL</name>
<evidence type="ECO:0000256" key="2">
    <source>
        <dbReference type="ARBA" id="ARBA00013194"/>
    </source>
</evidence>
<sequence>MRETIRRKPLVLLALLATSVMTSSCNSESSPTPVPSGTIPKETGVGDEIVATIGQSSITRQQLLNQLLTSYGSQTLRGMMLQVAVSEEARSSGIDVTDEELEQELRLMKQGYEDDEQFYESMNEQLGMNREEVRADARYRLLLEKLSIRDITVTQSEVDEYLEQHREQFQPRAEYQWAQIVVQTSEQADGLLARLAEGEDFAELARGYSMDEFTAEDGGNVGWVEAEDPFEPPTVMDAVSRMQIGAITGPIPIDQGYVIVRLDGRKEIQTKTEEEVQREVRRQLALGKAVSTRELEQELLLKYRADVKDDSLR</sequence>
<evidence type="ECO:0000259" key="8">
    <source>
        <dbReference type="PROSITE" id="PS50198"/>
    </source>
</evidence>
<keyword evidence="3 7" id="KW-0732">Signal</keyword>
<dbReference type="InterPro" id="IPR000297">
    <property type="entry name" value="PPIase_PpiC"/>
</dbReference>
<feature type="chain" id="PRO_5039367661" description="peptidylprolyl isomerase" evidence="7">
    <location>
        <begin position="25"/>
        <end position="313"/>
    </location>
</feature>
<dbReference type="PANTHER" id="PTHR47245:SF1">
    <property type="entry name" value="FOLDASE PROTEIN PRSA"/>
    <property type="match status" value="1"/>
</dbReference>
<dbReference type="Proteomes" id="UP000515679">
    <property type="component" value="Chromosome"/>
</dbReference>
<dbReference type="InterPro" id="IPR050245">
    <property type="entry name" value="PrsA_foldase"/>
</dbReference>
<feature type="signal peptide" evidence="7">
    <location>
        <begin position="1"/>
        <end position="24"/>
    </location>
</feature>
<proteinExistence type="predicted"/>
<protein>
    <recommendedName>
        <fullName evidence="2">peptidylprolyl isomerase</fullName>
        <ecNumber evidence="2">5.2.1.8</ecNumber>
    </recommendedName>
</protein>
<keyword evidence="5 6" id="KW-0413">Isomerase</keyword>
<dbReference type="SUPFAM" id="SSF54534">
    <property type="entry name" value="FKBP-like"/>
    <property type="match status" value="1"/>
</dbReference>
<evidence type="ECO:0000313" key="9">
    <source>
        <dbReference type="EMBL" id="QMV42271.1"/>
    </source>
</evidence>
<evidence type="ECO:0000256" key="6">
    <source>
        <dbReference type="PROSITE-ProRule" id="PRU00278"/>
    </source>
</evidence>
<dbReference type="EC" id="5.2.1.8" evidence="2"/>